<dbReference type="RefSeq" id="WP_254569434.1">
    <property type="nucleotide sequence ID" value="NZ_CP098502.1"/>
</dbReference>
<organism evidence="3 4">
    <name type="scientific">Paraconexibacter antarcticus</name>
    <dbReference type="NCBI Taxonomy" id="2949664"/>
    <lineage>
        <taxon>Bacteria</taxon>
        <taxon>Bacillati</taxon>
        <taxon>Actinomycetota</taxon>
        <taxon>Thermoleophilia</taxon>
        <taxon>Solirubrobacterales</taxon>
        <taxon>Paraconexibacteraceae</taxon>
        <taxon>Paraconexibacter</taxon>
    </lineage>
</organism>
<dbReference type="SUPFAM" id="SSF51735">
    <property type="entry name" value="NAD(P)-binding Rossmann-fold domains"/>
    <property type="match status" value="1"/>
</dbReference>
<comment type="similarity">
    <text evidence="1">Belongs to the NAD(P)-dependent epimerase/dehydratase family.</text>
</comment>
<evidence type="ECO:0000256" key="1">
    <source>
        <dbReference type="ARBA" id="ARBA00007637"/>
    </source>
</evidence>
<dbReference type="Proteomes" id="UP001056035">
    <property type="component" value="Chromosome"/>
</dbReference>
<dbReference type="PANTHER" id="PTHR43000">
    <property type="entry name" value="DTDP-D-GLUCOSE 4,6-DEHYDRATASE-RELATED"/>
    <property type="match status" value="1"/>
</dbReference>
<sequence length="319" mass="32611">MDVALVTGAGGLLGTWLVPALLTRGTAVVVLQRDGSTGVLPEGVTTVAGDVTDPAALDAALAGRGVDTVFHLAAQSITGQAIADPAGTYETNVRGTWLVLDACRAHGVARALVASSDRVYGVAPGRGPLTEEAPLDARLPYDVSKAAADLIARAAGATPGLAVAALRTTNLYGGGDRNRSRLVPELAAAIIEDRPPVIHTDGSPARRHLHAGDAATAYLAVADVLATAPETASGQAFNVAGDVLYTVREVAETALAGAGAALTPDFRGAPVPPAAVDVLDIDSAKLRELTGWAPTVPLDEGLRRTVAWYRRHAESPARP</sequence>
<keyword evidence="4" id="KW-1185">Reference proteome</keyword>
<gene>
    <name evidence="3" type="ORF">NBH00_15170</name>
</gene>
<dbReference type="Pfam" id="PF01370">
    <property type="entry name" value="Epimerase"/>
    <property type="match status" value="1"/>
</dbReference>
<accession>A0ABY5DP65</accession>
<name>A0ABY5DP65_9ACTN</name>
<dbReference type="EMBL" id="CP098502">
    <property type="protein sequence ID" value="UTI62699.1"/>
    <property type="molecule type" value="Genomic_DNA"/>
</dbReference>
<protein>
    <submittedName>
        <fullName evidence="3">NAD(P)-dependent oxidoreductase</fullName>
    </submittedName>
</protein>
<feature type="domain" description="NAD-dependent epimerase/dehydratase" evidence="2">
    <location>
        <begin position="4"/>
        <end position="239"/>
    </location>
</feature>
<evidence type="ECO:0000313" key="3">
    <source>
        <dbReference type="EMBL" id="UTI62699.1"/>
    </source>
</evidence>
<dbReference type="InterPro" id="IPR001509">
    <property type="entry name" value="Epimerase_deHydtase"/>
</dbReference>
<evidence type="ECO:0000313" key="4">
    <source>
        <dbReference type="Proteomes" id="UP001056035"/>
    </source>
</evidence>
<reference evidence="3 4" key="1">
    <citation type="submission" date="2022-06" db="EMBL/GenBank/DDBJ databases">
        <title>Paraconexibacter antarcticus.</title>
        <authorList>
            <person name="Kim C.S."/>
        </authorList>
    </citation>
    <scope>NUCLEOTIDE SEQUENCE [LARGE SCALE GENOMIC DNA]</scope>
    <source>
        <strain evidence="3 4">02-257</strain>
    </source>
</reference>
<dbReference type="InterPro" id="IPR036291">
    <property type="entry name" value="NAD(P)-bd_dom_sf"/>
</dbReference>
<proteinExistence type="inferred from homology"/>
<evidence type="ECO:0000259" key="2">
    <source>
        <dbReference type="Pfam" id="PF01370"/>
    </source>
</evidence>
<dbReference type="Gene3D" id="3.40.50.720">
    <property type="entry name" value="NAD(P)-binding Rossmann-like Domain"/>
    <property type="match status" value="1"/>
</dbReference>